<dbReference type="Pfam" id="PF00668">
    <property type="entry name" value="Condensation"/>
    <property type="match status" value="1"/>
</dbReference>
<proteinExistence type="predicted"/>
<dbReference type="SUPFAM" id="SSF52777">
    <property type="entry name" value="CoA-dependent acyltransferases"/>
    <property type="match status" value="2"/>
</dbReference>
<dbReference type="InterPro" id="IPR036736">
    <property type="entry name" value="ACP-like_sf"/>
</dbReference>
<dbReference type="SUPFAM" id="SSF56801">
    <property type="entry name" value="Acetyl-CoA synthetase-like"/>
    <property type="match status" value="1"/>
</dbReference>
<keyword evidence="7" id="KW-1185">Reference proteome</keyword>
<dbReference type="SMART" id="SM00823">
    <property type="entry name" value="PKS_PP"/>
    <property type="match status" value="1"/>
</dbReference>
<evidence type="ECO:0000313" key="7">
    <source>
        <dbReference type="Proteomes" id="UP001240236"/>
    </source>
</evidence>
<dbReference type="InterPro" id="IPR001242">
    <property type="entry name" value="Condensation_dom"/>
</dbReference>
<dbReference type="GO" id="GO:0043041">
    <property type="term" value="P:amino acid activation for nonribosomal peptide biosynthetic process"/>
    <property type="evidence" value="ECO:0007669"/>
    <property type="project" value="TreeGrafter"/>
</dbReference>
<evidence type="ECO:0000259" key="5">
    <source>
        <dbReference type="PROSITE" id="PS50075"/>
    </source>
</evidence>
<protein>
    <submittedName>
        <fullName evidence="6">Amino acid adenylation domain-containing protein</fullName>
    </submittedName>
</protein>
<dbReference type="FunFam" id="3.40.50.980:FF:000001">
    <property type="entry name" value="Non-ribosomal peptide synthetase"/>
    <property type="match status" value="1"/>
</dbReference>
<feature type="region of interest" description="Disordered" evidence="4">
    <location>
        <begin position="998"/>
        <end position="1024"/>
    </location>
</feature>
<dbReference type="InterPro" id="IPR000873">
    <property type="entry name" value="AMP-dep_synth/lig_dom"/>
</dbReference>
<dbReference type="PROSITE" id="PS00012">
    <property type="entry name" value="PHOSPHOPANTETHEINE"/>
    <property type="match status" value="1"/>
</dbReference>
<dbReference type="SUPFAM" id="SSF47336">
    <property type="entry name" value="ACP-like"/>
    <property type="match status" value="1"/>
</dbReference>
<dbReference type="PANTHER" id="PTHR45527:SF1">
    <property type="entry name" value="FATTY ACID SYNTHASE"/>
    <property type="match status" value="1"/>
</dbReference>
<dbReference type="GO" id="GO:0044550">
    <property type="term" value="P:secondary metabolite biosynthetic process"/>
    <property type="evidence" value="ECO:0007669"/>
    <property type="project" value="TreeGrafter"/>
</dbReference>
<dbReference type="GO" id="GO:0003824">
    <property type="term" value="F:catalytic activity"/>
    <property type="evidence" value="ECO:0007669"/>
    <property type="project" value="InterPro"/>
</dbReference>
<dbReference type="Gene3D" id="3.30.300.30">
    <property type="match status" value="1"/>
</dbReference>
<dbReference type="InterPro" id="IPR010071">
    <property type="entry name" value="AA_adenyl_dom"/>
</dbReference>
<dbReference type="InterPro" id="IPR023213">
    <property type="entry name" value="CAT-like_dom_sf"/>
</dbReference>
<dbReference type="Gene3D" id="3.40.50.980">
    <property type="match status" value="2"/>
</dbReference>
<organism evidence="6 7">
    <name type="scientific">Catenuloplanes indicus</name>
    <dbReference type="NCBI Taxonomy" id="137267"/>
    <lineage>
        <taxon>Bacteria</taxon>
        <taxon>Bacillati</taxon>
        <taxon>Actinomycetota</taxon>
        <taxon>Actinomycetes</taxon>
        <taxon>Micromonosporales</taxon>
        <taxon>Micromonosporaceae</taxon>
        <taxon>Catenuloplanes</taxon>
    </lineage>
</organism>
<name>A0AAE3VW35_9ACTN</name>
<evidence type="ECO:0000256" key="1">
    <source>
        <dbReference type="ARBA" id="ARBA00001957"/>
    </source>
</evidence>
<comment type="cofactor">
    <cofactor evidence="1">
        <name>pantetheine 4'-phosphate</name>
        <dbReference type="ChEBI" id="CHEBI:47942"/>
    </cofactor>
</comment>
<dbReference type="Pfam" id="PF00550">
    <property type="entry name" value="PP-binding"/>
    <property type="match status" value="1"/>
</dbReference>
<dbReference type="InterPro" id="IPR020845">
    <property type="entry name" value="AMP-binding_CS"/>
</dbReference>
<dbReference type="Proteomes" id="UP001240236">
    <property type="component" value="Unassembled WGS sequence"/>
</dbReference>
<gene>
    <name evidence="6" type="ORF">J2S42_000744</name>
</gene>
<dbReference type="Gene3D" id="3.30.559.10">
    <property type="entry name" value="Chloramphenicol acetyltransferase-like domain"/>
    <property type="match status" value="1"/>
</dbReference>
<dbReference type="Gene3D" id="3.40.50.1820">
    <property type="entry name" value="alpha/beta hydrolase"/>
    <property type="match status" value="1"/>
</dbReference>
<dbReference type="Gene3D" id="2.30.38.10">
    <property type="entry name" value="Luciferase, Domain 3"/>
    <property type="match status" value="1"/>
</dbReference>
<dbReference type="Pfam" id="PF00501">
    <property type="entry name" value="AMP-binding"/>
    <property type="match status" value="1"/>
</dbReference>
<feature type="domain" description="Carrier" evidence="5">
    <location>
        <begin position="927"/>
        <end position="1002"/>
    </location>
</feature>
<dbReference type="GO" id="GO:0005737">
    <property type="term" value="C:cytoplasm"/>
    <property type="evidence" value="ECO:0007669"/>
    <property type="project" value="TreeGrafter"/>
</dbReference>
<evidence type="ECO:0000313" key="6">
    <source>
        <dbReference type="EMBL" id="MDQ0364075.1"/>
    </source>
</evidence>
<dbReference type="PANTHER" id="PTHR45527">
    <property type="entry name" value="NONRIBOSOMAL PEPTIDE SYNTHETASE"/>
    <property type="match status" value="1"/>
</dbReference>
<dbReference type="AlphaFoldDB" id="A0AAE3VW35"/>
<dbReference type="GO" id="GO:0031177">
    <property type="term" value="F:phosphopantetheine binding"/>
    <property type="evidence" value="ECO:0007669"/>
    <property type="project" value="InterPro"/>
</dbReference>
<dbReference type="InterPro" id="IPR025110">
    <property type="entry name" value="AMP-bd_C"/>
</dbReference>
<dbReference type="CDD" id="cd05930">
    <property type="entry name" value="A_NRPS"/>
    <property type="match status" value="1"/>
</dbReference>
<dbReference type="FunFam" id="1.10.1200.10:FF:000016">
    <property type="entry name" value="Non-ribosomal peptide synthase"/>
    <property type="match status" value="1"/>
</dbReference>
<reference evidence="6 7" key="1">
    <citation type="submission" date="2023-07" db="EMBL/GenBank/DDBJ databases">
        <title>Sequencing the genomes of 1000 actinobacteria strains.</title>
        <authorList>
            <person name="Klenk H.-P."/>
        </authorList>
    </citation>
    <scope>NUCLEOTIDE SEQUENCE [LARGE SCALE GENOMIC DNA]</scope>
    <source>
        <strain evidence="6 7">DSM 44709</strain>
    </source>
</reference>
<dbReference type="GO" id="GO:0072330">
    <property type="term" value="P:monocarboxylic acid biosynthetic process"/>
    <property type="evidence" value="ECO:0007669"/>
    <property type="project" value="UniProtKB-ARBA"/>
</dbReference>
<dbReference type="Pfam" id="PF13193">
    <property type="entry name" value="AMP-binding_C"/>
    <property type="match status" value="1"/>
</dbReference>
<dbReference type="InterPro" id="IPR006162">
    <property type="entry name" value="Ppantetheine_attach_site"/>
</dbReference>
<keyword evidence="2" id="KW-0596">Phosphopantetheine</keyword>
<dbReference type="FunFam" id="3.40.50.12780:FF:000012">
    <property type="entry name" value="Non-ribosomal peptide synthetase"/>
    <property type="match status" value="1"/>
</dbReference>
<accession>A0AAE3VW35</accession>
<dbReference type="InterPro" id="IPR045851">
    <property type="entry name" value="AMP-bd_C_sf"/>
</dbReference>
<keyword evidence="3" id="KW-0597">Phosphoprotein</keyword>
<dbReference type="Gene3D" id="3.30.559.30">
    <property type="entry name" value="Nonribosomal peptide synthetase, condensation domain"/>
    <property type="match status" value="1"/>
</dbReference>
<evidence type="ECO:0000256" key="3">
    <source>
        <dbReference type="ARBA" id="ARBA00022553"/>
    </source>
</evidence>
<dbReference type="InterPro" id="IPR029058">
    <property type="entry name" value="AB_hydrolase_fold"/>
</dbReference>
<dbReference type="GO" id="GO:0008610">
    <property type="term" value="P:lipid biosynthetic process"/>
    <property type="evidence" value="ECO:0007669"/>
    <property type="project" value="UniProtKB-ARBA"/>
</dbReference>
<dbReference type="PROSITE" id="PS50075">
    <property type="entry name" value="CARRIER"/>
    <property type="match status" value="1"/>
</dbReference>
<dbReference type="NCBIfam" id="TIGR01733">
    <property type="entry name" value="AA-adenyl-dom"/>
    <property type="match status" value="1"/>
</dbReference>
<dbReference type="InterPro" id="IPR009081">
    <property type="entry name" value="PP-bd_ACP"/>
</dbReference>
<sequence>MSDTYLLPASLTQRRLWLLDQLSPGSATYNIAWLVVLDGPLDGPALEAALTRLVARHESLRTHFTAVDGEPAQVVAPAGPVRLHPVETGDDWRRHVNEAARRPFDLAAGPLNRFTLLRRPDGSHALVWVVHHAVADGWSFGVLFGELAAAYAGEALPDAPMQYGDFAIWQREQAARGAFDDDLDHWHRALAGAPVLLDLPADRPRPPEQDDAGGTVTCDVPAELTARLHRGRSTLLLAGFQALLHRLTGQDDLLVGLPVAARTRPQTRDVVGFFANTLALRAVFPEGVTFGQLVTAAQDSVAAAQTRQEAPFEQVVERLAVPRSLSHPPLVQVMFALEEAPPPRTAAGLTITPELWENGTVKFDLTLTVEERADRLRLRVTYRSGLFDETRVRALTGQYLALLEAGLDRPGTPVATLPMLRPGDRERLRGYGTGDPLPAVADLTRLTGDAIAVSGPDGRLSYRELDARANRLAHLLHAHGAGPDTPVGLALGRSTWLVAAILAVWRAGAGYLPLDPGLPPARIATMLADARPPVVLTDAPFDDPRSTVVRVDTADLDRFPASAPPPVETHPDALAYLLYTSGSTGRPKGVAVPHAAVTDLLAGFHAVLGLTAADRVAAVTTHAFDISVVELVLPLLAGARIEMIDADTARDAALLRAALAGRRVTVAQGTPATWRMLVTAGGVPAGVRLRISGGEALSRDLADRLRDGGTVINGYGPSETTVYSTAGPAGPDGPVSLGRPTPNTTVYLLDAAGRPVPEGVVGELHIGGPGVARGYLGQPGATAARFRPDPYRAGGRLYATGDLGRWRADGTLDFLGRADAQLKVRGFRIEPGEIETLLREHPAVAEAVVTARDGGRLAAYVVTTGERSAAGLWPQLRSGLAARLPDYMIPAALVVLDALPRTASGKADRAALPEPSWRETTATPAVLARTPVESELSALWREVLNLPEVGVHDNFFALGGHSLNAARLIARIRTAFGADVTLRDLFAAPTVAELAPLLDRATRPASPHTGPARPAPDRLPDSLDSLSDAEIDALLDALTSEEES</sequence>
<dbReference type="PROSITE" id="PS00455">
    <property type="entry name" value="AMP_BINDING"/>
    <property type="match status" value="1"/>
</dbReference>
<evidence type="ECO:0000256" key="4">
    <source>
        <dbReference type="SAM" id="MobiDB-lite"/>
    </source>
</evidence>
<comment type="caution">
    <text evidence="6">The sequence shown here is derived from an EMBL/GenBank/DDBJ whole genome shotgun (WGS) entry which is preliminary data.</text>
</comment>
<dbReference type="InterPro" id="IPR020806">
    <property type="entry name" value="PKS_PP-bd"/>
</dbReference>
<dbReference type="CDD" id="cd19531">
    <property type="entry name" value="LCL_NRPS-like"/>
    <property type="match status" value="1"/>
</dbReference>
<evidence type="ECO:0000256" key="2">
    <source>
        <dbReference type="ARBA" id="ARBA00022450"/>
    </source>
</evidence>
<dbReference type="EMBL" id="JAUSUZ010000001">
    <property type="protein sequence ID" value="MDQ0364075.1"/>
    <property type="molecule type" value="Genomic_DNA"/>
</dbReference>